<evidence type="ECO:0000313" key="9">
    <source>
        <dbReference type="Proteomes" id="UP001169760"/>
    </source>
</evidence>
<dbReference type="Pfam" id="PF00892">
    <property type="entry name" value="EamA"/>
    <property type="match status" value="2"/>
</dbReference>
<keyword evidence="5 6" id="KW-0472">Membrane</keyword>
<feature type="transmembrane region" description="Helical" evidence="6">
    <location>
        <begin position="90"/>
        <end position="109"/>
    </location>
</feature>
<feature type="transmembrane region" description="Helical" evidence="6">
    <location>
        <begin position="63"/>
        <end position="84"/>
    </location>
</feature>
<reference evidence="8" key="1">
    <citation type="submission" date="2023-07" db="EMBL/GenBank/DDBJ databases">
        <title>Genome content predicts the carbon catabolic preferences of heterotrophic bacteria.</title>
        <authorList>
            <person name="Gralka M."/>
        </authorList>
    </citation>
    <scope>NUCLEOTIDE SEQUENCE</scope>
    <source>
        <strain evidence="8">I3M17_2</strain>
    </source>
</reference>
<dbReference type="InterPro" id="IPR037185">
    <property type="entry name" value="EmrE-like"/>
</dbReference>
<evidence type="ECO:0000256" key="1">
    <source>
        <dbReference type="ARBA" id="ARBA00004141"/>
    </source>
</evidence>
<feature type="domain" description="EamA" evidence="7">
    <location>
        <begin position="5"/>
        <end position="134"/>
    </location>
</feature>
<feature type="domain" description="EamA" evidence="7">
    <location>
        <begin position="147"/>
        <end position="280"/>
    </location>
</feature>
<dbReference type="InterPro" id="IPR050638">
    <property type="entry name" value="AA-Vitamin_Transporters"/>
</dbReference>
<evidence type="ECO:0000256" key="5">
    <source>
        <dbReference type="ARBA" id="ARBA00023136"/>
    </source>
</evidence>
<feature type="transmembrane region" description="Helical" evidence="6">
    <location>
        <begin position="145"/>
        <end position="168"/>
    </location>
</feature>
<evidence type="ECO:0000256" key="4">
    <source>
        <dbReference type="ARBA" id="ARBA00022989"/>
    </source>
</evidence>
<dbReference type="EMBL" id="JAUOPB010000008">
    <property type="protein sequence ID" value="MDO6423080.1"/>
    <property type="molecule type" value="Genomic_DNA"/>
</dbReference>
<keyword evidence="3 6" id="KW-0812">Transmembrane</keyword>
<dbReference type="Proteomes" id="UP001169760">
    <property type="component" value="Unassembled WGS sequence"/>
</dbReference>
<organism evidence="8 9">
    <name type="scientific">Saccharophagus degradans</name>
    <dbReference type="NCBI Taxonomy" id="86304"/>
    <lineage>
        <taxon>Bacteria</taxon>
        <taxon>Pseudomonadati</taxon>
        <taxon>Pseudomonadota</taxon>
        <taxon>Gammaproteobacteria</taxon>
        <taxon>Cellvibrionales</taxon>
        <taxon>Cellvibrionaceae</taxon>
        <taxon>Saccharophagus</taxon>
    </lineage>
</organism>
<dbReference type="GO" id="GO:0016020">
    <property type="term" value="C:membrane"/>
    <property type="evidence" value="ECO:0007669"/>
    <property type="project" value="UniProtKB-SubCell"/>
</dbReference>
<dbReference type="SUPFAM" id="SSF103481">
    <property type="entry name" value="Multidrug resistance efflux transporter EmrE"/>
    <property type="match status" value="2"/>
</dbReference>
<feature type="transmembrane region" description="Helical" evidence="6">
    <location>
        <begin position="30"/>
        <end position="51"/>
    </location>
</feature>
<evidence type="ECO:0000313" key="8">
    <source>
        <dbReference type="EMBL" id="MDO6423080.1"/>
    </source>
</evidence>
<gene>
    <name evidence="8" type="ORF">Q4521_11405</name>
</gene>
<comment type="similarity">
    <text evidence="2">Belongs to the EamA transporter family.</text>
</comment>
<evidence type="ECO:0000256" key="2">
    <source>
        <dbReference type="ARBA" id="ARBA00007362"/>
    </source>
</evidence>
<dbReference type="RefSeq" id="WP_303492860.1">
    <property type="nucleotide sequence ID" value="NZ_JAUOPB010000008.1"/>
</dbReference>
<accession>A0AAW7X715</accession>
<dbReference type="InterPro" id="IPR000620">
    <property type="entry name" value="EamA_dom"/>
</dbReference>
<dbReference type="PANTHER" id="PTHR32322:SF2">
    <property type="entry name" value="EAMA DOMAIN-CONTAINING PROTEIN"/>
    <property type="match status" value="1"/>
</dbReference>
<feature type="transmembrane region" description="Helical" evidence="6">
    <location>
        <begin position="121"/>
        <end position="139"/>
    </location>
</feature>
<comment type="caution">
    <text evidence="8">The sequence shown here is derived from an EMBL/GenBank/DDBJ whole genome shotgun (WGS) entry which is preliminary data.</text>
</comment>
<feature type="transmembrane region" description="Helical" evidence="6">
    <location>
        <begin position="239"/>
        <end position="258"/>
    </location>
</feature>
<comment type="subcellular location">
    <subcellularLocation>
        <location evidence="1">Membrane</location>
        <topology evidence="1">Multi-pass membrane protein</topology>
    </subcellularLocation>
</comment>
<name>A0AAW7X715_9GAMM</name>
<sequence length="306" mass="33051">MRVALAYACVVLIWATTPLGINWSNSTLSFAAAVALRMCLALAICWLALAVMRERLVQQRSDWKAFFAGAIGLYPNMLLVYWSAQFIPSGLMAVILGLYPFTAGLFTYFILKEWVFTPPRIVALALAVTGLGVIHYEHLALGSDAIYGIMGMVGSTFLFGLSSVWLKASGAAVEPLRQSTGTLLLSTPFFILSWVVTGANIPATIDVKSIVGVSYLAVAGSAIGGTLFFYVLKKCSMSSVSLITLMTPMMALTIGMLFNNETVTQLEFIGCIIILFSLAIYQGALRVVVKQINRLLAVGKQPVQLP</sequence>
<evidence type="ECO:0000259" key="7">
    <source>
        <dbReference type="Pfam" id="PF00892"/>
    </source>
</evidence>
<evidence type="ECO:0000256" key="6">
    <source>
        <dbReference type="SAM" id="Phobius"/>
    </source>
</evidence>
<proteinExistence type="inferred from homology"/>
<protein>
    <submittedName>
        <fullName evidence="8">DMT family transporter</fullName>
    </submittedName>
</protein>
<evidence type="ECO:0000256" key="3">
    <source>
        <dbReference type="ARBA" id="ARBA00022692"/>
    </source>
</evidence>
<feature type="transmembrane region" description="Helical" evidence="6">
    <location>
        <begin position="213"/>
        <end position="232"/>
    </location>
</feature>
<feature type="transmembrane region" description="Helical" evidence="6">
    <location>
        <begin position="264"/>
        <end position="284"/>
    </location>
</feature>
<dbReference type="PANTHER" id="PTHR32322">
    <property type="entry name" value="INNER MEMBRANE TRANSPORTER"/>
    <property type="match status" value="1"/>
</dbReference>
<keyword evidence="4 6" id="KW-1133">Transmembrane helix</keyword>
<dbReference type="AlphaFoldDB" id="A0AAW7X715"/>
<feature type="transmembrane region" description="Helical" evidence="6">
    <location>
        <begin position="180"/>
        <end position="201"/>
    </location>
</feature>